<dbReference type="EMBL" id="VDDC01000057">
    <property type="protein sequence ID" value="TNH37676.1"/>
    <property type="molecule type" value="Genomic_DNA"/>
</dbReference>
<dbReference type="Proteomes" id="UP000304880">
    <property type="component" value="Unassembled WGS sequence"/>
</dbReference>
<evidence type="ECO:0000313" key="2">
    <source>
        <dbReference type="EMBL" id="TNH37676.1"/>
    </source>
</evidence>
<keyword evidence="3" id="KW-1185">Reference proteome</keyword>
<feature type="region of interest" description="Disordered" evidence="1">
    <location>
        <begin position="1"/>
        <end position="33"/>
    </location>
</feature>
<proteinExistence type="predicted"/>
<organism evidence="2 3">
    <name type="scientific">Paracoccus haeundaensis</name>
    <dbReference type="NCBI Taxonomy" id="225362"/>
    <lineage>
        <taxon>Bacteria</taxon>
        <taxon>Pseudomonadati</taxon>
        <taxon>Pseudomonadota</taxon>
        <taxon>Alphaproteobacteria</taxon>
        <taxon>Rhodobacterales</taxon>
        <taxon>Paracoccaceae</taxon>
        <taxon>Paracoccus</taxon>
    </lineage>
</organism>
<comment type="caution">
    <text evidence="2">The sequence shown here is derived from an EMBL/GenBank/DDBJ whole genome shotgun (WGS) entry which is preliminary data.</text>
</comment>
<protein>
    <submittedName>
        <fullName evidence="2">Uncharacterized protein</fullName>
    </submittedName>
</protein>
<feature type="compositionally biased region" description="Polar residues" evidence="1">
    <location>
        <begin position="135"/>
        <end position="154"/>
    </location>
</feature>
<dbReference type="AlphaFoldDB" id="A0A5C4R182"/>
<evidence type="ECO:0000256" key="1">
    <source>
        <dbReference type="SAM" id="MobiDB-lite"/>
    </source>
</evidence>
<evidence type="ECO:0000313" key="3">
    <source>
        <dbReference type="Proteomes" id="UP000304880"/>
    </source>
</evidence>
<reference evidence="2 3" key="1">
    <citation type="submission" date="2019-06" db="EMBL/GenBank/DDBJ databases">
        <authorList>
            <person name="Li J."/>
        </authorList>
    </citation>
    <scope>NUCLEOTIDE SEQUENCE [LARGE SCALE GENOMIC DNA]</scope>
    <source>
        <strain evidence="2 3">CGMCC 1.8012</strain>
    </source>
</reference>
<gene>
    <name evidence="2" type="ORF">FHD67_18995</name>
</gene>
<feature type="compositionally biased region" description="Polar residues" evidence="1">
    <location>
        <begin position="195"/>
        <end position="209"/>
    </location>
</feature>
<name>A0A5C4R182_9RHOB</name>
<dbReference type="RefSeq" id="WP_139599697.1">
    <property type="nucleotide sequence ID" value="NZ_VDDC01000057.1"/>
</dbReference>
<accession>A0A5C4R182</accession>
<sequence>MSINDPNLRETDTSEQGSIRAEASEQASRLAGTVKDEVARREQNLRSGVANRAESVAEGLRKARSEIEADSTVAQMFDRAADSVSGLADSLNSTDPAQMLGDVRRFARRQPGAFLGLSALAGFAAVRFLRAGSASSSDMTRSGSYGMTGTTRPTGSGDRAAVAQTGAANPDHHVGIGAKPVSGTGTGTGTASSGNPGLSGSRTIGGSYD</sequence>
<feature type="region of interest" description="Disordered" evidence="1">
    <location>
        <begin position="135"/>
        <end position="209"/>
    </location>
</feature>